<dbReference type="Proteomes" id="UP000663848">
    <property type="component" value="Unassembled WGS sequence"/>
</dbReference>
<feature type="domain" description="Nucleoside diphosphate kinase-like" evidence="3">
    <location>
        <begin position="5"/>
        <end position="47"/>
    </location>
</feature>
<evidence type="ECO:0000256" key="2">
    <source>
        <dbReference type="PROSITE-ProRule" id="PRU00706"/>
    </source>
</evidence>
<proteinExistence type="inferred from homology"/>
<comment type="caution">
    <text evidence="2">Lacks conserved residue(s) required for the propagation of feature annotation.</text>
</comment>
<reference evidence="4" key="1">
    <citation type="submission" date="2021-02" db="EMBL/GenBank/DDBJ databases">
        <authorList>
            <person name="Nowell W R."/>
        </authorList>
    </citation>
    <scope>NUCLEOTIDE SEQUENCE</scope>
</reference>
<accession>A0A822CTP1</accession>
<dbReference type="InterPro" id="IPR034907">
    <property type="entry name" value="NDK-like_dom"/>
</dbReference>
<feature type="non-terminal residue" evidence="4">
    <location>
        <position position="1"/>
    </location>
</feature>
<dbReference type="SUPFAM" id="SSF54919">
    <property type="entry name" value="Nucleoside diphosphate kinase, NDK"/>
    <property type="match status" value="1"/>
</dbReference>
<protein>
    <recommendedName>
        <fullName evidence="3">Nucleoside diphosphate kinase-like domain-containing protein</fullName>
    </recommendedName>
</protein>
<dbReference type="PANTHER" id="PTHR46161:SF1">
    <property type="entry name" value="NUCLEOSIDE DIPHOSPHATE KINASE HOMOLOG 5"/>
    <property type="match status" value="1"/>
</dbReference>
<dbReference type="Gene3D" id="3.30.70.141">
    <property type="entry name" value="Nucleoside diphosphate kinase-like domain"/>
    <property type="match status" value="1"/>
</dbReference>
<comment type="caution">
    <text evidence="4">The sequence shown here is derived from an EMBL/GenBank/DDBJ whole genome shotgun (WGS) entry which is preliminary data.</text>
</comment>
<evidence type="ECO:0000313" key="5">
    <source>
        <dbReference type="Proteomes" id="UP000663848"/>
    </source>
</evidence>
<organism evidence="4 5">
    <name type="scientific">Rotaria socialis</name>
    <dbReference type="NCBI Taxonomy" id="392032"/>
    <lineage>
        <taxon>Eukaryota</taxon>
        <taxon>Metazoa</taxon>
        <taxon>Spiralia</taxon>
        <taxon>Gnathifera</taxon>
        <taxon>Rotifera</taxon>
        <taxon>Eurotatoria</taxon>
        <taxon>Bdelloidea</taxon>
        <taxon>Philodinida</taxon>
        <taxon>Philodinidae</taxon>
        <taxon>Rotaria</taxon>
    </lineage>
</organism>
<evidence type="ECO:0000259" key="3">
    <source>
        <dbReference type="Pfam" id="PF00334"/>
    </source>
</evidence>
<dbReference type="EMBL" id="CAJOBR010052026">
    <property type="protein sequence ID" value="CAF5053065.1"/>
    <property type="molecule type" value="Genomic_DNA"/>
</dbReference>
<dbReference type="PROSITE" id="PS51374">
    <property type="entry name" value="NDPK_LIKE"/>
    <property type="match status" value="1"/>
</dbReference>
<comment type="similarity">
    <text evidence="1 2">Belongs to the NDK family.</text>
</comment>
<dbReference type="AlphaFoldDB" id="A0A822CTP1"/>
<evidence type="ECO:0000313" key="4">
    <source>
        <dbReference type="EMBL" id="CAF5053065.1"/>
    </source>
</evidence>
<dbReference type="PANTHER" id="PTHR46161">
    <property type="entry name" value="NUCLEOSIDE DIPHOSPHATE KINASE"/>
    <property type="match status" value="1"/>
</dbReference>
<name>A0A822CTP1_9BILA</name>
<dbReference type="Pfam" id="PF00334">
    <property type="entry name" value="NDK"/>
    <property type="match status" value="1"/>
</dbReference>
<gene>
    <name evidence="4" type="ORF">QYT958_LOCUS42174</name>
</gene>
<sequence>DPVRAKTDAPESIRAIYGLDIMRNGLHASSNNKHAREEIRLFFPDFEFIKTKPITFLSNVLTS</sequence>
<dbReference type="InterPro" id="IPR036850">
    <property type="entry name" value="NDK-like_dom_sf"/>
</dbReference>
<evidence type="ECO:0000256" key="1">
    <source>
        <dbReference type="ARBA" id="ARBA00008142"/>
    </source>
</evidence>